<protein>
    <submittedName>
        <fullName evidence="1">Uncharacterized protein</fullName>
    </submittedName>
</protein>
<dbReference type="Proteomes" id="UP001234297">
    <property type="component" value="Chromosome 2"/>
</dbReference>
<proteinExistence type="predicted"/>
<name>A0ACC2MDU9_PERAE</name>
<gene>
    <name evidence="1" type="ORF">MRB53_005618</name>
</gene>
<dbReference type="EMBL" id="CM056810">
    <property type="protein sequence ID" value="KAJ8643870.1"/>
    <property type="molecule type" value="Genomic_DNA"/>
</dbReference>
<evidence type="ECO:0000313" key="2">
    <source>
        <dbReference type="Proteomes" id="UP001234297"/>
    </source>
</evidence>
<keyword evidence="2" id="KW-1185">Reference proteome</keyword>
<organism evidence="1 2">
    <name type="scientific">Persea americana</name>
    <name type="common">Avocado</name>
    <dbReference type="NCBI Taxonomy" id="3435"/>
    <lineage>
        <taxon>Eukaryota</taxon>
        <taxon>Viridiplantae</taxon>
        <taxon>Streptophyta</taxon>
        <taxon>Embryophyta</taxon>
        <taxon>Tracheophyta</taxon>
        <taxon>Spermatophyta</taxon>
        <taxon>Magnoliopsida</taxon>
        <taxon>Magnoliidae</taxon>
        <taxon>Laurales</taxon>
        <taxon>Lauraceae</taxon>
        <taxon>Persea</taxon>
    </lineage>
</organism>
<comment type="caution">
    <text evidence="1">The sequence shown here is derived from an EMBL/GenBank/DDBJ whole genome shotgun (WGS) entry which is preliminary data.</text>
</comment>
<accession>A0ACC2MDU9</accession>
<evidence type="ECO:0000313" key="1">
    <source>
        <dbReference type="EMBL" id="KAJ8643870.1"/>
    </source>
</evidence>
<sequence>MLGNYGTLEPHHQWSRKGDMEHMLGISLYAWLKTTFKMVGSFLSQVVQIDEVALSCSCLDFVKMQVGVDSARKGALGWRKKTKDMGRGMTWGRRNDMHLRWGSRDQKCV</sequence>
<reference evidence="1 2" key="1">
    <citation type="journal article" date="2022" name="Hortic Res">
        <title>A haplotype resolved chromosomal level avocado genome allows analysis of novel avocado genes.</title>
        <authorList>
            <person name="Nath O."/>
            <person name="Fletcher S.J."/>
            <person name="Hayward A."/>
            <person name="Shaw L.M."/>
            <person name="Masouleh A.K."/>
            <person name="Furtado A."/>
            <person name="Henry R.J."/>
            <person name="Mitter N."/>
        </authorList>
    </citation>
    <scope>NUCLEOTIDE SEQUENCE [LARGE SCALE GENOMIC DNA]</scope>
    <source>
        <strain evidence="2">cv. Hass</strain>
    </source>
</reference>